<feature type="region of interest" description="Disordered" evidence="3">
    <location>
        <begin position="173"/>
        <end position="202"/>
    </location>
</feature>
<proteinExistence type="inferred from homology"/>
<sequence length="276" mass="28323">MDVADVKKLKVPELRKELEQRGLDSNGLKQALIERLEEALAAESGTVPHASPVAASTAAASTAAVPPSSSEATVPAVLGTSSHTRIEFKPSSSGAQAQPSELEKKAARLARFGSATLAGPEKGASNGGAGSKPTEKPKSGILSATATMDDEAKAKELEARKARAKRFNLPVNSIEEEQEKKKARAERFGAAAQGSTGAKSLPGAIVNKPVVSEEEAAKRQARAQRFGTVESQAVGSGTTAEQLKKLEDRKIRFGAGNVAPGAASNGLGVGPPAAQA</sequence>
<reference evidence="5 6" key="1">
    <citation type="journal article" date="2024" name="Nat. Commun.">
        <title>Phylogenomics reveals the evolutionary origins of lichenization in chlorophyte algae.</title>
        <authorList>
            <person name="Puginier C."/>
            <person name="Libourel C."/>
            <person name="Otte J."/>
            <person name="Skaloud P."/>
            <person name="Haon M."/>
            <person name="Grisel S."/>
            <person name="Petersen M."/>
            <person name="Berrin J.G."/>
            <person name="Delaux P.M."/>
            <person name="Dal Grande F."/>
            <person name="Keller J."/>
        </authorList>
    </citation>
    <scope>NUCLEOTIDE SEQUENCE [LARGE SCALE GENOMIC DNA]</scope>
    <source>
        <strain evidence="5 6">SAG 2036</strain>
    </source>
</reference>
<name>A0AAW1P510_9CHLO</name>
<feature type="region of interest" description="Disordered" evidence="3">
    <location>
        <begin position="255"/>
        <end position="276"/>
    </location>
</feature>
<comment type="similarity">
    <text evidence="2">Belongs to the SAP domain-containing ribonucleoprotein family.</text>
</comment>
<dbReference type="GO" id="GO:0016973">
    <property type="term" value="P:poly(A)+ mRNA export from nucleus"/>
    <property type="evidence" value="ECO:0007669"/>
    <property type="project" value="TreeGrafter"/>
</dbReference>
<dbReference type="InterPro" id="IPR003034">
    <property type="entry name" value="SAP_dom"/>
</dbReference>
<dbReference type="InterPro" id="IPR036361">
    <property type="entry name" value="SAP_dom_sf"/>
</dbReference>
<comment type="caution">
    <text evidence="5">The sequence shown here is derived from an EMBL/GenBank/DDBJ whole genome shotgun (WGS) entry which is preliminary data.</text>
</comment>
<dbReference type="PANTHER" id="PTHR46551:SF1">
    <property type="entry name" value="SAP DOMAIN-CONTAINING RIBONUCLEOPROTEIN"/>
    <property type="match status" value="1"/>
</dbReference>
<feature type="compositionally biased region" description="Low complexity" evidence="3">
    <location>
        <begin position="43"/>
        <end position="77"/>
    </location>
</feature>
<feature type="compositionally biased region" description="Polar residues" evidence="3">
    <location>
        <begin position="229"/>
        <end position="240"/>
    </location>
</feature>
<dbReference type="Pfam" id="PF18592">
    <property type="entry name" value="Tho1_MOS11_C"/>
    <property type="match status" value="1"/>
</dbReference>
<dbReference type="GO" id="GO:0005634">
    <property type="term" value="C:nucleus"/>
    <property type="evidence" value="ECO:0007669"/>
    <property type="project" value="TreeGrafter"/>
</dbReference>
<evidence type="ECO:0000256" key="3">
    <source>
        <dbReference type="SAM" id="MobiDB-lite"/>
    </source>
</evidence>
<dbReference type="Proteomes" id="UP001465755">
    <property type="component" value="Unassembled WGS sequence"/>
</dbReference>
<dbReference type="Gene3D" id="1.10.720.30">
    <property type="entry name" value="SAP domain"/>
    <property type="match status" value="1"/>
</dbReference>
<keyword evidence="1" id="KW-0597">Phosphoprotein</keyword>
<organism evidence="5 6">
    <name type="scientific">Symbiochloris irregularis</name>
    <dbReference type="NCBI Taxonomy" id="706552"/>
    <lineage>
        <taxon>Eukaryota</taxon>
        <taxon>Viridiplantae</taxon>
        <taxon>Chlorophyta</taxon>
        <taxon>core chlorophytes</taxon>
        <taxon>Trebouxiophyceae</taxon>
        <taxon>Trebouxiales</taxon>
        <taxon>Trebouxiaceae</taxon>
        <taxon>Symbiochloris</taxon>
    </lineage>
</organism>
<evidence type="ECO:0000256" key="2">
    <source>
        <dbReference type="ARBA" id="ARBA00046328"/>
    </source>
</evidence>
<feature type="region of interest" description="Disordered" evidence="3">
    <location>
        <begin position="215"/>
        <end position="240"/>
    </location>
</feature>
<dbReference type="Pfam" id="PF02037">
    <property type="entry name" value="SAP"/>
    <property type="match status" value="1"/>
</dbReference>
<dbReference type="EMBL" id="JALJOQ010000059">
    <property type="protein sequence ID" value="KAK9803442.1"/>
    <property type="molecule type" value="Genomic_DNA"/>
</dbReference>
<dbReference type="AlphaFoldDB" id="A0AAW1P510"/>
<feature type="region of interest" description="Disordered" evidence="3">
    <location>
        <begin position="43"/>
        <end position="157"/>
    </location>
</feature>
<feature type="domain" description="SAP" evidence="4">
    <location>
        <begin position="6"/>
        <end position="40"/>
    </location>
</feature>
<keyword evidence="6" id="KW-1185">Reference proteome</keyword>
<dbReference type="InterPro" id="IPR052240">
    <property type="entry name" value="SAP_domain_ribonucleoprotein"/>
</dbReference>
<dbReference type="PANTHER" id="PTHR46551">
    <property type="entry name" value="SAP DOMAIN-CONTAINING RIBONUCLEOPROTEIN"/>
    <property type="match status" value="1"/>
</dbReference>
<protein>
    <recommendedName>
        <fullName evidence="4">SAP domain-containing protein</fullName>
    </recommendedName>
</protein>
<dbReference type="SUPFAM" id="SSF68906">
    <property type="entry name" value="SAP domain"/>
    <property type="match status" value="1"/>
</dbReference>
<accession>A0AAW1P510</accession>
<dbReference type="SMART" id="SM00513">
    <property type="entry name" value="SAP"/>
    <property type="match status" value="1"/>
</dbReference>
<dbReference type="PROSITE" id="PS50800">
    <property type="entry name" value="SAP"/>
    <property type="match status" value="1"/>
</dbReference>
<evidence type="ECO:0000256" key="1">
    <source>
        <dbReference type="ARBA" id="ARBA00022553"/>
    </source>
</evidence>
<evidence type="ECO:0000313" key="5">
    <source>
        <dbReference type="EMBL" id="KAK9803442.1"/>
    </source>
</evidence>
<evidence type="ECO:0000259" key="4">
    <source>
        <dbReference type="PROSITE" id="PS50800"/>
    </source>
</evidence>
<feature type="compositionally biased region" description="Polar residues" evidence="3">
    <location>
        <begin position="90"/>
        <end position="99"/>
    </location>
</feature>
<evidence type="ECO:0000313" key="6">
    <source>
        <dbReference type="Proteomes" id="UP001465755"/>
    </source>
</evidence>
<gene>
    <name evidence="5" type="ORF">WJX73_001078</name>
</gene>
<dbReference type="InterPro" id="IPR040746">
    <property type="entry name" value="THO1_MOS11_C"/>
</dbReference>